<feature type="domain" description="Glycoside hydrolase family 31 N-terminal" evidence="6">
    <location>
        <begin position="63"/>
        <end position="128"/>
    </location>
</feature>
<evidence type="ECO:0000313" key="9">
    <source>
        <dbReference type="EMBL" id="SHH22698.1"/>
    </source>
</evidence>
<dbReference type="RefSeq" id="WP_073071574.1">
    <property type="nucleotide sequence ID" value="NZ_FQXN01000001.1"/>
</dbReference>
<dbReference type="InterPro" id="IPR017853">
    <property type="entry name" value="GH"/>
</dbReference>
<protein>
    <submittedName>
        <fullName evidence="9">Alpha-glucosidase</fullName>
    </submittedName>
</protein>
<dbReference type="Gene3D" id="2.60.40.1760">
    <property type="entry name" value="glycosyl hydrolase (family 31)"/>
    <property type="match status" value="1"/>
</dbReference>
<gene>
    <name evidence="9" type="ORF">SAMN02745199_0402</name>
</gene>
<dbReference type="Gene3D" id="2.60.40.1180">
    <property type="entry name" value="Golgi alpha-mannosidase II"/>
    <property type="match status" value="2"/>
</dbReference>
<dbReference type="InterPro" id="IPR033403">
    <property type="entry name" value="DUF5110"/>
</dbReference>
<feature type="domain" description="Glycoside hydrolase family 31 TIM barrel" evidence="5">
    <location>
        <begin position="173"/>
        <end position="521"/>
    </location>
</feature>
<dbReference type="PANTHER" id="PTHR22762:SF166">
    <property type="entry name" value="ALPHA-GLUCOSIDASE"/>
    <property type="match status" value="1"/>
</dbReference>
<keyword evidence="2 4" id="KW-0378">Hydrolase</keyword>
<dbReference type="CDD" id="cd14752">
    <property type="entry name" value="GH31_N"/>
    <property type="match status" value="1"/>
</dbReference>
<feature type="domain" description="DUF5110" evidence="7">
    <location>
        <begin position="643"/>
        <end position="691"/>
    </location>
</feature>
<dbReference type="InterPro" id="IPR013780">
    <property type="entry name" value="Glyco_hydro_b"/>
</dbReference>
<dbReference type="InterPro" id="IPR048395">
    <property type="entry name" value="Glyco_hydro_31_C"/>
</dbReference>
<evidence type="ECO:0000259" key="6">
    <source>
        <dbReference type="Pfam" id="PF13802"/>
    </source>
</evidence>
<accession>A0A1M5R953</accession>
<dbReference type="InterPro" id="IPR025887">
    <property type="entry name" value="Glyco_hydro_31_N_dom"/>
</dbReference>
<evidence type="ECO:0000313" key="10">
    <source>
        <dbReference type="Proteomes" id="UP000242592"/>
    </source>
</evidence>
<dbReference type="EMBL" id="FQXN01000001">
    <property type="protein sequence ID" value="SHH22698.1"/>
    <property type="molecule type" value="Genomic_DNA"/>
</dbReference>
<proteinExistence type="inferred from homology"/>
<evidence type="ECO:0000256" key="3">
    <source>
        <dbReference type="ARBA" id="ARBA00023295"/>
    </source>
</evidence>
<dbReference type="Pfam" id="PF01055">
    <property type="entry name" value="Glyco_hydro_31_2nd"/>
    <property type="match status" value="1"/>
</dbReference>
<dbReference type="GO" id="GO:0030246">
    <property type="term" value="F:carbohydrate binding"/>
    <property type="evidence" value="ECO:0007669"/>
    <property type="project" value="InterPro"/>
</dbReference>
<dbReference type="GO" id="GO:0005975">
    <property type="term" value="P:carbohydrate metabolic process"/>
    <property type="evidence" value="ECO:0007669"/>
    <property type="project" value="InterPro"/>
</dbReference>
<dbReference type="InterPro" id="IPR030458">
    <property type="entry name" value="Glyco_hydro_31_AS"/>
</dbReference>
<feature type="domain" description="Glycosyl hydrolase family 31 C-terminal" evidence="8">
    <location>
        <begin position="531"/>
        <end position="614"/>
    </location>
</feature>
<dbReference type="CDD" id="cd06604">
    <property type="entry name" value="GH31_glucosidase_II_MalA"/>
    <property type="match status" value="1"/>
</dbReference>
<evidence type="ECO:0000256" key="4">
    <source>
        <dbReference type="RuleBase" id="RU361185"/>
    </source>
</evidence>
<dbReference type="Pfam" id="PF21365">
    <property type="entry name" value="Glyco_hydro_31_3rd"/>
    <property type="match status" value="1"/>
</dbReference>
<keyword evidence="10" id="KW-1185">Reference proteome</keyword>
<dbReference type="PROSITE" id="PS00129">
    <property type="entry name" value="GLYCOSYL_HYDROL_F31_1"/>
    <property type="match status" value="1"/>
</dbReference>
<sequence>MIYKLKYGIPDVGSEAIINEKKVINLSPNEKGLYKVEGLFEDLQIIKNDESEELIVIRKVLEGKVFGFGDKVGPFNRWGKKYIFWNTDNYTHHPGADPLYKSFPFNIFINDNQKYGIFTDYPGYLEIDLGSEGKSEIVFKIRGSGFNQYVIVGNSVRDILSQYLYLTGKNIAFPKWAFGYQQSRWSYFSDKEVLEVAKKFREKKIPCDVIYLDIDYMDDYKIFTWNERNFSNYKNMLRELHNNGFKISAILDPGVKVEKGYKIFEEGKDKYFLKDIDGKDFEGAVWPGRVRFPDFRDRKVRKWWGQKVKQLREEGIDGFWNDMNELSIFATEKDIEEMKSIIKKMKLEDGINIAIKAGMIGEIGRRVKVENIIHLDGIKHYKIKNIYGFNMIRASYEGFEKKERKMIITRSAYSGVQRYGGVWTGDNHSWWEHIQLEISRIMSLGLVGVFYNGCDVGGFGGDVNAELLVRFMQFGSFIPMFRNHSAIGTRRQEPWCFGEKYEKIMKKTIEYRYMLLPYIYSEYMIGVFKNIPLVTPLFFHFEKDKMTFDVDDQFMLGRSVIVAPIYKPGQRSRLVYLPKRSLDLNKRVFLNKGWHEVEAPLEVIPHFLVDGRILPIQEPMNYVDERESDFTVIVSAYNNKAIGYYYEDDGKTENYKKGMYNLYKITYDKGKIEVLKIRENYIHMKKVWNFRIYTKEGLKEISLKI</sequence>
<dbReference type="STRING" id="1123380.SAMN02745199_0402"/>
<dbReference type="InterPro" id="IPR011013">
    <property type="entry name" value="Gal_mutarotase_sf_dom"/>
</dbReference>
<dbReference type="Proteomes" id="UP000242592">
    <property type="component" value="Unassembled WGS sequence"/>
</dbReference>
<dbReference type="Pfam" id="PF17137">
    <property type="entry name" value="DUF5110"/>
    <property type="match status" value="1"/>
</dbReference>
<name>A0A1M5R953_9BACT</name>
<comment type="similarity">
    <text evidence="1 4">Belongs to the glycosyl hydrolase 31 family.</text>
</comment>
<evidence type="ECO:0000256" key="2">
    <source>
        <dbReference type="ARBA" id="ARBA00022801"/>
    </source>
</evidence>
<evidence type="ECO:0000256" key="1">
    <source>
        <dbReference type="ARBA" id="ARBA00007806"/>
    </source>
</evidence>
<keyword evidence="3 4" id="KW-0326">Glycosidase</keyword>
<dbReference type="Pfam" id="PF13802">
    <property type="entry name" value="Gal_mutarotas_2"/>
    <property type="match status" value="1"/>
</dbReference>
<dbReference type="SUPFAM" id="SSF51445">
    <property type="entry name" value="(Trans)glycosidases"/>
    <property type="match status" value="1"/>
</dbReference>
<dbReference type="AlphaFoldDB" id="A0A1M5R953"/>
<dbReference type="OrthoDB" id="176168at2"/>
<dbReference type="SUPFAM" id="SSF74650">
    <property type="entry name" value="Galactose mutarotase-like"/>
    <property type="match status" value="1"/>
</dbReference>
<evidence type="ECO:0000259" key="7">
    <source>
        <dbReference type="Pfam" id="PF17137"/>
    </source>
</evidence>
<reference evidence="10" key="1">
    <citation type="submission" date="2016-11" db="EMBL/GenBank/DDBJ databases">
        <authorList>
            <person name="Varghese N."/>
            <person name="Submissions S."/>
        </authorList>
    </citation>
    <scope>NUCLEOTIDE SEQUENCE [LARGE SCALE GENOMIC DNA]</scope>
    <source>
        <strain evidence="10">DSM 15807</strain>
    </source>
</reference>
<dbReference type="InterPro" id="IPR000322">
    <property type="entry name" value="Glyco_hydro_31_TIM"/>
</dbReference>
<dbReference type="GO" id="GO:0004553">
    <property type="term" value="F:hydrolase activity, hydrolyzing O-glycosyl compounds"/>
    <property type="evidence" value="ECO:0007669"/>
    <property type="project" value="InterPro"/>
</dbReference>
<evidence type="ECO:0000259" key="8">
    <source>
        <dbReference type="Pfam" id="PF21365"/>
    </source>
</evidence>
<dbReference type="SUPFAM" id="SSF51011">
    <property type="entry name" value="Glycosyl hydrolase domain"/>
    <property type="match status" value="1"/>
</dbReference>
<dbReference type="PANTHER" id="PTHR22762">
    <property type="entry name" value="ALPHA-GLUCOSIDASE"/>
    <property type="match status" value="1"/>
</dbReference>
<organism evidence="9 10">
    <name type="scientific">Thermosipho atlanticus DSM 15807</name>
    <dbReference type="NCBI Taxonomy" id="1123380"/>
    <lineage>
        <taxon>Bacteria</taxon>
        <taxon>Thermotogati</taxon>
        <taxon>Thermotogota</taxon>
        <taxon>Thermotogae</taxon>
        <taxon>Thermotogales</taxon>
        <taxon>Fervidobacteriaceae</taxon>
        <taxon>Thermosipho</taxon>
    </lineage>
</organism>
<evidence type="ECO:0000259" key="5">
    <source>
        <dbReference type="Pfam" id="PF01055"/>
    </source>
</evidence>
<dbReference type="Gene3D" id="3.20.20.80">
    <property type="entry name" value="Glycosidases"/>
    <property type="match status" value="1"/>
</dbReference>